<dbReference type="AlphaFoldDB" id="A0A2K9LQH3"/>
<dbReference type="EMBL" id="CP022684">
    <property type="protein sequence ID" value="AUM14542.1"/>
    <property type="molecule type" value="Genomic_DNA"/>
</dbReference>
<keyword evidence="3" id="KW-1185">Reference proteome</keyword>
<evidence type="ECO:0008006" key="4">
    <source>
        <dbReference type="Google" id="ProtNLM"/>
    </source>
</evidence>
<accession>A0A2K9LQH3</accession>
<dbReference type="RefSeq" id="WP_101895915.1">
    <property type="nucleotide sequence ID" value="NZ_CP022684.1"/>
</dbReference>
<keyword evidence="1" id="KW-0812">Transmembrane</keyword>
<sequence length="123" mass="13659">MTEALTKKAELARTMTLATLANLIVLFVVWRAIVLPAEHAMTIIAIHAIPLMLFLPGLLARKPKVFIWLCFVILLYFCQGIMSAFALPSTLGILGALESILTTWLFCAAMMAARYYARLENIS</sequence>
<evidence type="ECO:0000313" key="3">
    <source>
        <dbReference type="Proteomes" id="UP000235116"/>
    </source>
</evidence>
<dbReference type="Proteomes" id="UP000235116">
    <property type="component" value="Chromosome"/>
</dbReference>
<dbReference type="OrthoDB" id="5738125at2"/>
<keyword evidence="1" id="KW-1133">Transmembrane helix</keyword>
<keyword evidence="1" id="KW-0472">Membrane</keyword>
<reference evidence="3" key="1">
    <citation type="submission" date="2017-08" db="EMBL/GenBank/DDBJ databases">
        <title>Direct submision.</title>
        <authorList>
            <person name="Kim S.-J."/>
            <person name="Rhee S.-K."/>
        </authorList>
    </citation>
    <scope>NUCLEOTIDE SEQUENCE [LARGE SCALE GENOMIC DNA]</scope>
    <source>
        <strain evidence="3">GI5</strain>
    </source>
</reference>
<organism evidence="2 3">
    <name type="scientific">Ketobacter alkanivorans</name>
    <dbReference type="NCBI Taxonomy" id="1917421"/>
    <lineage>
        <taxon>Bacteria</taxon>
        <taxon>Pseudomonadati</taxon>
        <taxon>Pseudomonadota</taxon>
        <taxon>Gammaproteobacteria</taxon>
        <taxon>Pseudomonadales</taxon>
        <taxon>Ketobacteraceae</taxon>
        <taxon>Ketobacter</taxon>
    </lineage>
</organism>
<proteinExistence type="predicted"/>
<dbReference type="Pfam" id="PF09842">
    <property type="entry name" value="DUF2069"/>
    <property type="match status" value="1"/>
</dbReference>
<name>A0A2K9LQH3_9GAMM</name>
<feature type="transmembrane region" description="Helical" evidence="1">
    <location>
        <begin position="12"/>
        <end position="33"/>
    </location>
</feature>
<gene>
    <name evidence="2" type="ORF">Kalk_19840</name>
</gene>
<feature type="transmembrane region" description="Helical" evidence="1">
    <location>
        <begin position="93"/>
        <end position="117"/>
    </location>
</feature>
<evidence type="ECO:0000256" key="1">
    <source>
        <dbReference type="SAM" id="Phobius"/>
    </source>
</evidence>
<dbReference type="InterPro" id="IPR018643">
    <property type="entry name" value="DUF2069_membrane"/>
</dbReference>
<feature type="transmembrane region" description="Helical" evidence="1">
    <location>
        <begin position="39"/>
        <end position="59"/>
    </location>
</feature>
<protein>
    <recommendedName>
        <fullName evidence="4">DUF2069 domain-containing protein</fullName>
    </recommendedName>
</protein>
<dbReference type="KEGG" id="kak:Kalk_19840"/>
<evidence type="ECO:0000313" key="2">
    <source>
        <dbReference type="EMBL" id="AUM14542.1"/>
    </source>
</evidence>
<feature type="transmembrane region" description="Helical" evidence="1">
    <location>
        <begin position="66"/>
        <end position="87"/>
    </location>
</feature>